<evidence type="ECO:0000313" key="3">
    <source>
        <dbReference type="EMBL" id="ESZ89598.1"/>
    </source>
</evidence>
<feature type="chain" id="PRO_5004917994" evidence="2">
    <location>
        <begin position="22"/>
        <end position="218"/>
    </location>
</feature>
<protein>
    <submittedName>
        <fullName evidence="3">Uncharacterized protein</fullName>
    </submittedName>
</protein>
<dbReference type="OrthoDB" id="10261782at2759"/>
<evidence type="ECO:0000256" key="1">
    <source>
        <dbReference type="SAM" id="MobiDB-lite"/>
    </source>
</evidence>
<name>W9C1J5_SCLBF</name>
<dbReference type="Proteomes" id="UP000019487">
    <property type="component" value="Unassembled WGS sequence"/>
</dbReference>
<proteinExistence type="predicted"/>
<sequence>MLSPSLILAPLLLSLFISASAVPGQSPLLVHQSSDPSIENARVNAPAVFNAIHSSMRQWGSSLKHNGMSFFPATVPKGTLLYHGTHTPEPVKGMEWLAFEVEHAEMFARPRRGHVPGSRPGGGHGHGPGKGPPPHARMDSRPKSPHGGNVHGDAEDKDEDSHGYLHTYRTSRSLTKLLYIDGMSAGKTSMGTLDSTDYVIRNLSHASTEPNHVSVTKR</sequence>
<comment type="caution">
    <text evidence="3">The sequence shown here is derived from an EMBL/GenBank/DDBJ whole genome shotgun (WGS) entry which is preliminary data.</text>
</comment>
<reference evidence="3 4" key="1">
    <citation type="journal article" date="2014" name="Genome Announc.">
        <title>Draft genome sequence of Sclerotinia borealis, a psychrophilic plant pathogenic fungus.</title>
        <authorList>
            <person name="Mardanov A.V."/>
            <person name="Beletsky A.V."/>
            <person name="Kadnikov V.V."/>
            <person name="Ignatov A.N."/>
            <person name="Ravin N.V."/>
        </authorList>
    </citation>
    <scope>NUCLEOTIDE SEQUENCE [LARGE SCALE GENOMIC DNA]</scope>
    <source>
        <strain evidence="4">F-4157</strain>
    </source>
</reference>
<dbReference type="PANTHER" id="PTHR35204:SF1">
    <property type="entry name" value="ENTEROTOXIN"/>
    <property type="match status" value="1"/>
</dbReference>
<feature type="signal peptide" evidence="2">
    <location>
        <begin position="1"/>
        <end position="21"/>
    </location>
</feature>
<evidence type="ECO:0000256" key="2">
    <source>
        <dbReference type="SAM" id="SignalP"/>
    </source>
</evidence>
<gene>
    <name evidence="3" type="ORF">SBOR_10019</name>
</gene>
<feature type="compositionally biased region" description="Gly residues" evidence="1">
    <location>
        <begin position="119"/>
        <end position="129"/>
    </location>
</feature>
<organism evidence="3 4">
    <name type="scientific">Sclerotinia borealis (strain F-4128)</name>
    <dbReference type="NCBI Taxonomy" id="1432307"/>
    <lineage>
        <taxon>Eukaryota</taxon>
        <taxon>Fungi</taxon>
        <taxon>Dikarya</taxon>
        <taxon>Ascomycota</taxon>
        <taxon>Pezizomycotina</taxon>
        <taxon>Leotiomycetes</taxon>
        <taxon>Helotiales</taxon>
        <taxon>Sclerotiniaceae</taxon>
        <taxon>Sclerotinia</taxon>
    </lineage>
</organism>
<dbReference type="AlphaFoldDB" id="W9C1J5"/>
<accession>W9C1J5</accession>
<keyword evidence="4" id="KW-1185">Reference proteome</keyword>
<dbReference type="HOGENOM" id="CLU_1267544_0_0_1"/>
<dbReference type="STRING" id="1432307.W9C1J5"/>
<evidence type="ECO:0000313" key="4">
    <source>
        <dbReference type="Proteomes" id="UP000019487"/>
    </source>
</evidence>
<dbReference type="InterPro" id="IPR038921">
    <property type="entry name" value="YOR389W-like"/>
</dbReference>
<dbReference type="PANTHER" id="PTHR35204">
    <property type="entry name" value="YALI0A21131P"/>
    <property type="match status" value="1"/>
</dbReference>
<feature type="region of interest" description="Disordered" evidence="1">
    <location>
        <begin position="111"/>
        <end position="162"/>
    </location>
</feature>
<dbReference type="EMBL" id="AYSA01000856">
    <property type="protein sequence ID" value="ESZ89598.1"/>
    <property type="molecule type" value="Genomic_DNA"/>
</dbReference>
<keyword evidence="2" id="KW-0732">Signal</keyword>